<keyword evidence="7 8" id="KW-0472">Membrane</keyword>
<comment type="similarity">
    <text evidence="2">Belongs to the EMC6 family.</text>
</comment>
<keyword evidence="4 8" id="KW-0812">Transmembrane</keyword>
<dbReference type="GO" id="GO:0072546">
    <property type="term" value="C:EMC complex"/>
    <property type="evidence" value="ECO:0007669"/>
    <property type="project" value="InterPro"/>
</dbReference>
<dbReference type="Pfam" id="PF07019">
    <property type="entry name" value="EMC6"/>
    <property type="match status" value="1"/>
</dbReference>
<evidence type="ECO:0000256" key="7">
    <source>
        <dbReference type="ARBA" id="ARBA00023136"/>
    </source>
</evidence>
<keyword evidence="5" id="KW-0256">Endoplasmic reticulum</keyword>
<dbReference type="EMBL" id="CAMPGE010027781">
    <property type="protein sequence ID" value="CAI2385382.1"/>
    <property type="molecule type" value="Genomic_DNA"/>
</dbReference>
<evidence type="ECO:0000256" key="3">
    <source>
        <dbReference type="ARBA" id="ARBA00020827"/>
    </source>
</evidence>
<evidence type="ECO:0000256" key="8">
    <source>
        <dbReference type="SAM" id="Phobius"/>
    </source>
</evidence>
<comment type="subcellular location">
    <subcellularLocation>
        <location evidence="1">Endoplasmic reticulum membrane</location>
        <topology evidence="1">Multi-pass membrane protein</topology>
    </subcellularLocation>
</comment>
<dbReference type="GO" id="GO:0034975">
    <property type="term" value="P:protein folding in endoplasmic reticulum"/>
    <property type="evidence" value="ECO:0007669"/>
    <property type="project" value="TreeGrafter"/>
</dbReference>
<name>A0AAD1Y9A0_EUPCR</name>
<evidence type="ECO:0000313" key="10">
    <source>
        <dbReference type="Proteomes" id="UP001295684"/>
    </source>
</evidence>
<comment type="caution">
    <text evidence="9">The sequence shown here is derived from an EMBL/GenBank/DDBJ whole genome shotgun (WGS) entry which is preliminary data.</text>
</comment>
<evidence type="ECO:0000256" key="6">
    <source>
        <dbReference type="ARBA" id="ARBA00022989"/>
    </source>
</evidence>
<proteinExistence type="inferred from homology"/>
<dbReference type="AlphaFoldDB" id="A0AAD1Y9A0"/>
<dbReference type="PANTHER" id="PTHR20994">
    <property type="entry name" value="ER MEMBRANE PROTEIN COMPLEX SUBUNIT 6"/>
    <property type="match status" value="1"/>
</dbReference>
<feature type="transmembrane region" description="Helical" evidence="8">
    <location>
        <begin position="21"/>
        <end position="47"/>
    </location>
</feature>
<sequence>MDPKRRIKKEEVIRTSKEAEMFNDALVAKAKVLGFITGGMVAGTLGLEGVQGFIFYFITHIICSACICFSLNFTAMPFFKDLSAIMTGNIFTNLLSYLLFWVMFYNLIYVL</sequence>
<keyword evidence="6 8" id="KW-1133">Transmembrane helix</keyword>
<evidence type="ECO:0000256" key="5">
    <source>
        <dbReference type="ARBA" id="ARBA00022824"/>
    </source>
</evidence>
<evidence type="ECO:0000313" key="9">
    <source>
        <dbReference type="EMBL" id="CAI2385382.1"/>
    </source>
</evidence>
<dbReference type="PANTHER" id="PTHR20994:SF0">
    <property type="entry name" value="ER MEMBRANE PROTEIN COMPLEX SUBUNIT 6"/>
    <property type="match status" value="1"/>
</dbReference>
<dbReference type="GO" id="GO:0000045">
    <property type="term" value="P:autophagosome assembly"/>
    <property type="evidence" value="ECO:0007669"/>
    <property type="project" value="TreeGrafter"/>
</dbReference>
<feature type="transmembrane region" description="Helical" evidence="8">
    <location>
        <begin position="53"/>
        <end position="78"/>
    </location>
</feature>
<accession>A0AAD1Y9A0</accession>
<dbReference type="InterPro" id="IPR008504">
    <property type="entry name" value="Emc6"/>
</dbReference>
<keyword evidence="10" id="KW-1185">Reference proteome</keyword>
<evidence type="ECO:0000256" key="1">
    <source>
        <dbReference type="ARBA" id="ARBA00004477"/>
    </source>
</evidence>
<evidence type="ECO:0000256" key="2">
    <source>
        <dbReference type="ARBA" id="ARBA00009436"/>
    </source>
</evidence>
<evidence type="ECO:0000256" key="4">
    <source>
        <dbReference type="ARBA" id="ARBA00022692"/>
    </source>
</evidence>
<organism evidence="9 10">
    <name type="scientific">Euplotes crassus</name>
    <dbReference type="NCBI Taxonomy" id="5936"/>
    <lineage>
        <taxon>Eukaryota</taxon>
        <taxon>Sar</taxon>
        <taxon>Alveolata</taxon>
        <taxon>Ciliophora</taxon>
        <taxon>Intramacronucleata</taxon>
        <taxon>Spirotrichea</taxon>
        <taxon>Hypotrichia</taxon>
        <taxon>Euplotida</taxon>
        <taxon>Euplotidae</taxon>
        <taxon>Moneuplotes</taxon>
    </lineage>
</organism>
<gene>
    <name evidence="9" type="ORF">ECRASSUSDP1_LOCUS26942</name>
</gene>
<reference evidence="9" key="1">
    <citation type="submission" date="2023-07" db="EMBL/GenBank/DDBJ databases">
        <authorList>
            <consortium name="AG Swart"/>
            <person name="Singh M."/>
            <person name="Singh A."/>
            <person name="Seah K."/>
            <person name="Emmerich C."/>
        </authorList>
    </citation>
    <scope>NUCLEOTIDE SEQUENCE</scope>
    <source>
        <strain evidence="9">DP1</strain>
    </source>
</reference>
<dbReference type="Proteomes" id="UP001295684">
    <property type="component" value="Unassembled WGS sequence"/>
</dbReference>
<dbReference type="InterPro" id="IPR029008">
    <property type="entry name" value="EMC6-like"/>
</dbReference>
<feature type="transmembrane region" description="Helical" evidence="8">
    <location>
        <begin position="90"/>
        <end position="108"/>
    </location>
</feature>
<protein>
    <recommendedName>
        <fullName evidence="3">ER membrane protein complex subunit 6</fullName>
    </recommendedName>
</protein>